<dbReference type="PANTHER" id="PTHR45765">
    <property type="entry name" value="METHIONINE--TRNA LIGASE"/>
    <property type="match status" value="1"/>
</dbReference>
<dbReference type="AlphaFoldDB" id="A0A0B8P3K5"/>
<dbReference type="Pfam" id="PF09334">
    <property type="entry name" value="tRNA-synt_1g"/>
    <property type="match status" value="1"/>
</dbReference>
<comment type="caution">
    <text evidence="7">The sequence shown here is derived from an EMBL/GenBank/DDBJ whole genome shotgun (WGS) entry which is preliminary data.</text>
</comment>
<dbReference type="InterPro" id="IPR014729">
    <property type="entry name" value="Rossmann-like_a/b/a_fold"/>
</dbReference>
<name>A0A0B8P3K5_9VIBR</name>
<accession>A0A0B8P3K5</accession>
<feature type="domain" description="Methionyl/Leucyl tRNA synthetase" evidence="6">
    <location>
        <begin position="2"/>
        <end position="83"/>
    </location>
</feature>
<reference evidence="7 8" key="1">
    <citation type="submission" date="2015-01" db="EMBL/GenBank/DDBJ databases">
        <title>Vibrio sp. C1 JCM 19231 whole genome shotgun sequence.</title>
        <authorList>
            <person name="Sawabe T."/>
            <person name="Meirelles P."/>
            <person name="Feng G."/>
            <person name="Sayaka M."/>
            <person name="Hattori M."/>
            <person name="Ohkuma M."/>
        </authorList>
    </citation>
    <scope>NUCLEOTIDE SEQUENCE [LARGE SCALE GENOMIC DNA]</scope>
    <source>
        <strain evidence="8">JCM 19231</strain>
    </source>
</reference>
<dbReference type="InterPro" id="IPR015413">
    <property type="entry name" value="Methionyl/Leucyl_tRNA_Synth"/>
</dbReference>
<keyword evidence="5 7" id="KW-0030">Aminoacyl-tRNA synthetase</keyword>
<dbReference type="EMBL" id="BBRZ01000066">
    <property type="protein sequence ID" value="GAM57858.1"/>
    <property type="molecule type" value="Genomic_DNA"/>
</dbReference>
<gene>
    <name evidence="7" type="ORF">JCM19231_4123</name>
</gene>
<evidence type="ECO:0000256" key="5">
    <source>
        <dbReference type="ARBA" id="ARBA00023146"/>
    </source>
</evidence>
<keyword evidence="1 7" id="KW-0436">Ligase</keyword>
<dbReference type="InterPro" id="IPR023458">
    <property type="entry name" value="Met-tRNA_ligase_1"/>
</dbReference>
<keyword evidence="3" id="KW-0067">ATP-binding</keyword>
<dbReference type="GO" id="GO:0005524">
    <property type="term" value="F:ATP binding"/>
    <property type="evidence" value="ECO:0007669"/>
    <property type="project" value="UniProtKB-KW"/>
</dbReference>
<evidence type="ECO:0000256" key="2">
    <source>
        <dbReference type="ARBA" id="ARBA00022741"/>
    </source>
</evidence>
<dbReference type="GO" id="GO:0004825">
    <property type="term" value="F:methionine-tRNA ligase activity"/>
    <property type="evidence" value="ECO:0007669"/>
    <property type="project" value="UniProtKB-EC"/>
</dbReference>
<keyword evidence="2" id="KW-0547">Nucleotide-binding</keyword>
<dbReference type="Gene3D" id="3.40.50.620">
    <property type="entry name" value="HUPs"/>
    <property type="match status" value="1"/>
</dbReference>
<keyword evidence="8" id="KW-1185">Reference proteome</keyword>
<evidence type="ECO:0000259" key="6">
    <source>
        <dbReference type="Pfam" id="PF09334"/>
    </source>
</evidence>
<dbReference type="GO" id="GO:0005829">
    <property type="term" value="C:cytosol"/>
    <property type="evidence" value="ECO:0007669"/>
    <property type="project" value="TreeGrafter"/>
</dbReference>
<keyword evidence="4" id="KW-0648">Protein biosynthesis</keyword>
<dbReference type="Proteomes" id="UP000031671">
    <property type="component" value="Unassembled WGS sequence"/>
</dbReference>
<dbReference type="GO" id="GO:0006431">
    <property type="term" value="P:methionyl-tRNA aminoacylation"/>
    <property type="evidence" value="ECO:0007669"/>
    <property type="project" value="TreeGrafter"/>
</dbReference>
<dbReference type="EC" id="6.1.1.10" evidence="7"/>
<organism evidence="7 8">
    <name type="scientific">Vibrio ishigakensis</name>
    <dbReference type="NCBI Taxonomy" id="1481914"/>
    <lineage>
        <taxon>Bacteria</taxon>
        <taxon>Pseudomonadati</taxon>
        <taxon>Pseudomonadota</taxon>
        <taxon>Gammaproteobacteria</taxon>
        <taxon>Vibrionales</taxon>
        <taxon>Vibrionaceae</taxon>
        <taxon>Vibrio</taxon>
    </lineage>
</organism>
<dbReference type="SUPFAM" id="SSF52374">
    <property type="entry name" value="Nucleotidylyl transferase"/>
    <property type="match status" value="1"/>
</dbReference>
<evidence type="ECO:0000256" key="1">
    <source>
        <dbReference type="ARBA" id="ARBA00022598"/>
    </source>
</evidence>
<evidence type="ECO:0000313" key="7">
    <source>
        <dbReference type="EMBL" id="GAM57858.1"/>
    </source>
</evidence>
<sequence length="98" mass="11082">MIAAVSEEHQKDFAGFNISFDNYHSTHSEENRELASQIYLELKKNGFISTRTISQLFDPEKEMFLPDRFVKGTCLSVNLKTNTVITVTTVAQPIALLT</sequence>
<evidence type="ECO:0000256" key="3">
    <source>
        <dbReference type="ARBA" id="ARBA00022840"/>
    </source>
</evidence>
<proteinExistence type="predicted"/>
<protein>
    <submittedName>
        <fullName evidence="7">Methionyl-tRNA synthetase</fullName>
        <ecNumber evidence="7">6.1.1.10</ecNumber>
    </submittedName>
</protein>
<evidence type="ECO:0000313" key="8">
    <source>
        <dbReference type="Proteomes" id="UP000031671"/>
    </source>
</evidence>
<evidence type="ECO:0000256" key="4">
    <source>
        <dbReference type="ARBA" id="ARBA00022917"/>
    </source>
</evidence>
<dbReference type="PANTHER" id="PTHR45765:SF1">
    <property type="entry name" value="METHIONINE--TRNA LIGASE, CYTOPLASMIC"/>
    <property type="match status" value="1"/>
</dbReference>
<reference evidence="7 8" key="2">
    <citation type="submission" date="2015-01" db="EMBL/GenBank/DDBJ databases">
        <authorList>
            <consortium name="NBRP consortium"/>
            <person name="Sawabe T."/>
            <person name="Meirelles P."/>
            <person name="Feng G."/>
            <person name="Sayaka M."/>
            <person name="Hattori M."/>
            <person name="Ohkuma M."/>
        </authorList>
    </citation>
    <scope>NUCLEOTIDE SEQUENCE [LARGE SCALE GENOMIC DNA]</scope>
    <source>
        <strain evidence="8">JCM 19231</strain>
    </source>
</reference>